<evidence type="ECO:0000256" key="2">
    <source>
        <dbReference type="ARBA" id="ARBA00004496"/>
    </source>
</evidence>
<dbReference type="STRING" id="1348612.A0A397IIE8"/>
<evidence type="ECO:0000313" key="13">
    <source>
        <dbReference type="EMBL" id="RHZ75731.1"/>
    </source>
</evidence>
<keyword evidence="14" id="KW-1185">Reference proteome</keyword>
<evidence type="ECO:0000256" key="11">
    <source>
        <dbReference type="ARBA" id="ARBA00047957"/>
    </source>
</evidence>
<gene>
    <name evidence="13" type="ORF">Glove_209g84</name>
</gene>
<evidence type="ECO:0000256" key="9">
    <source>
        <dbReference type="ARBA" id="ARBA00022691"/>
    </source>
</evidence>
<accession>A0A397IIE8</accession>
<protein>
    <recommendedName>
        <fullName evidence="5 12">tRNA (uracil-O(2)-)-methyltransferase</fullName>
        <ecNumber evidence="4 12">2.1.1.211</ecNumber>
    </recommendedName>
</protein>
<dbReference type="GO" id="GO:0030488">
    <property type="term" value="P:tRNA methylation"/>
    <property type="evidence" value="ECO:0007669"/>
    <property type="project" value="UniProtKB-UniRule"/>
</dbReference>
<comment type="caution">
    <text evidence="13">The sequence shown here is derived from an EMBL/GenBank/DDBJ whole genome shotgun (WGS) entry which is preliminary data.</text>
</comment>
<keyword evidence="10 12" id="KW-0819">tRNA processing</keyword>
<evidence type="ECO:0000313" key="14">
    <source>
        <dbReference type="Proteomes" id="UP000266861"/>
    </source>
</evidence>
<dbReference type="EMBL" id="PQFF01000196">
    <property type="protein sequence ID" value="RHZ75731.1"/>
    <property type="molecule type" value="Genomic_DNA"/>
</dbReference>
<keyword evidence="7 12" id="KW-0489">Methyltransferase</keyword>
<evidence type="ECO:0000256" key="6">
    <source>
        <dbReference type="ARBA" id="ARBA00022490"/>
    </source>
</evidence>
<dbReference type="Pfam" id="PF07757">
    <property type="entry name" value="AdoMet_MTase"/>
    <property type="match status" value="1"/>
</dbReference>
<evidence type="ECO:0000256" key="7">
    <source>
        <dbReference type="ARBA" id="ARBA00022603"/>
    </source>
</evidence>
<comment type="subcellular location">
    <subcellularLocation>
        <location evidence="2 12">Cytoplasm</location>
    </subcellularLocation>
</comment>
<dbReference type="PANTHER" id="PTHR21210:SF0">
    <property type="entry name" value="TRNA (URACIL-O(2)-)-METHYLTRANSFERASE-RELATED"/>
    <property type="match status" value="1"/>
</dbReference>
<dbReference type="InterPro" id="IPR011671">
    <property type="entry name" value="tRNA_uracil_MeTrfase"/>
</dbReference>
<dbReference type="EC" id="2.1.1.211" evidence="4 12"/>
<dbReference type="Proteomes" id="UP000266861">
    <property type="component" value="Unassembled WGS sequence"/>
</dbReference>
<dbReference type="SUPFAM" id="SSF53335">
    <property type="entry name" value="S-adenosyl-L-methionine-dependent methyltransferases"/>
    <property type="match status" value="1"/>
</dbReference>
<dbReference type="GO" id="GO:0141101">
    <property type="term" value="F:tRNA(Ser) (uridine(44)-2'-O-)-methyltransferase activity"/>
    <property type="evidence" value="ECO:0007669"/>
    <property type="project" value="UniProtKB-EC"/>
</dbReference>
<keyword evidence="9 12" id="KW-0949">S-adenosyl-L-methionine</keyword>
<organism evidence="13 14">
    <name type="scientific">Diversispora epigaea</name>
    <dbReference type="NCBI Taxonomy" id="1348612"/>
    <lineage>
        <taxon>Eukaryota</taxon>
        <taxon>Fungi</taxon>
        <taxon>Fungi incertae sedis</taxon>
        <taxon>Mucoromycota</taxon>
        <taxon>Glomeromycotina</taxon>
        <taxon>Glomeromycetes</taxon>
        <taxon>Diversisporales</taxon>
        <taxon>Diversisporaceae</taxon>
        <taxon>Diversispora</taxon>
    </lineage>
</organism>
<evidence type="ECO:0000256" key="3">
    <source>
        <dbReference type="ARBA" id="ARBA00009056"/>
    </source>
</evidence>
<dbReference type="GO" id="GO:0005737">
    <property type="term" value="C:cytoplasm"/>
    <property type="evidence" value="ECO:0007669"/>
    <property type="project" value="UniProtKB-SubCell"/>
</dbReference>
<dbReference type="AlphaFoldDB" id="A0A397IIE8"/>
<keyword evidence="8 12" id="KW-0808">Transferase</keyword>
<evidence type="ECO:0000256" key="10">
    <source>
        <dbReference type="ARBA" id="ARBA00022694"/>
    </source>
</evidence>
<evidence type="ECO:0000256" key="1">
    <source>
        <dbReference type="ARBA" id="ARBA00002778"/>
    </source>
</evidence>
<comment type="catalytic activity">
    <reaction evidence="11 12">
        <text>uridine(44) in tRNA(Ser) + S-adenosyl-L-methionine = 2'-O-methyluridine(44) in tRNA(Ser) + S-adenosyl-L-homocysteine + H(+)</text>
        <dbReference type="Rhea" id="RHEA:43100"/>
        <dbReference type="Rhea" id="RHEA-COMP:10339"/>
        <dbReference type="Rhea" id="RHEA-COMP:10340"/>
        <dbReference type="ChEBI" id="CHEBI:15378"/>
        <dbReference type="ChEBI" id="CHEBI:57856"/>
        <dbReference type="ChEBI" id="CHEBI:59789"/>
        <dbReference type="ChEBI" id="CHEBI:65315"/>
        <dbReference type="ChEBI" id="CHEBI:74478"/>
        <dbReference type="EC" id="2.1.1.211"/>
    </reaction>
</comment>
<evidence type="ECO:0000256" key="4">
    <source>
        <dbReference type="ARBA" id="ARBA00012795"/>
    </source>
</evidence>
<dbReference type="Gene3D" id="3.40.50.150">
    <property type="entry name" value="Vaccinia Virus protein VP39"/>
    <property type="match status" value="1"/>
</dbReference>
<comment type="function">
    <text evidence="1">Probable adenosyl-L-methionine (AdoMet)-dependent tRNA (uracil-O(2)-)-methyltransferase.</text>
</comment>
<name>A0A397IIE8_9GLOM</name>
<keyword evidence="6 12" id="KW-0963">Cytoplasm</keyword>
<sequence>MESKITPITPEFATSFKPKYFFDDKNNVPTRNWNNKTWYIIAEVNVSFTKDVFWEVINRWTKEAYLVIPPIQSVEILSDVETDFQNKFLDIHQTEHEQEIQDLLKMTPARSIKRKLIPKRKNKDEELEELVEYYMTENVNESRVVYTPIVKNSQEESVKVDLPFYYPKVSCISYLFSEYDNPEDSYQPYIRIEIIPLNSSISENSLEITEKMKYAYQLLFKKLFKWCQNTEKGYQKRVHHDLLIPKEIYLETYQKVKLKYANELVKNWSEKTDPVKFVFEDIAIASWLISLWELERKENGQNKLQSFVDLGCGNGLLTYLLSSEGYEGVGIDMKKRKIWDKFQEKGAILKVETLQPNMISYPKTDWIIGNHADELVPWIPIIAAKSSENTKFMVIPCCFYALSGTKYSFEKQIISSGKYKAYQEYIQKIIEKCGFIVEYDWLRIPSTKNVAILGRKRTVNQRDNINIQIDELLKNIDSVILRKE</sequence>
<dbReference type="InterPro" id="IPR029063">
    <property type="entry name" value="SAM-dependent_MTases_sf"/>
</dbReference>
<evidence type="ECO:0000256" key="5">
    <source>
        <dbReference type="ARBA" id="ARBA00017788"/>
    </source>
</evidence>
<proteinExistence type="inferred from homology"/>
<reference evidence="13 14" key="1">
    <citation type="submission" date="2018-08" db="EMBL/GenBank/DDBJ databases">
        <title>Genome and evolution of the arbuscular mycorrhizal fungus Diversispora epigaea (formerly Glomus versiforme) and its bacterial endosymbionts.</title>
        <authorList>
            <person name="Sun X."/>
            <person name="Fei Z."/>
            <person name="Harrison M."/>
        </authorList>
    </citation>
    <scope>NUCLEOTIDE SEQUENCE [LARGE SCALE GENOMIC DNA]</scope>
    <source>
        <strain evidence="13 14">IT104</strain>
    </source>
</reference>
<dbReference type="OrthoDB" id="10047021at2759"/>
<evidence type="ECO:0000256" key="12">
    <source>
        <dbReference type="RuleBase" id="RU368004"/>
    </source>
</evidence>
<comment type="function">
    <text evidence="12">Adenosyl-L-methionine (AdoMet)-dependent tRNA (uracil-O(2)-)-methyltransferase.</text>
</comment>
<comment type="similarity">
    <text evidence="3 12">Belongs to the TRM44 family.</text>
</comment>
<dbReference type="PANTHER" id="PTHR21210">
    <property type="entry name" value="TRNA (URACIL-O(2)-)-METHYLTRANSFERASE-RELATED"/>
    <property type="match status" value="1"/>
</dbReference>
<evidence type="ECO:0000256" key="8">
    <source>
        <dbReference type="ARBA" id="ARBA00022679"/>
    </source>
</evidence>